<dbReference type="GeneID" id="80897778"/>
<protein>
    <submittedName>
        <fullName evidence="1">Uncharacterized protein</fullName>
    </submittedName>
</protein>
<proteinExistence type="predicted"/>
<reference evidence="1" key="1">
    <citation type="journal article" date="2023" name="Access Microbiol">
        <title>De-novo genome assembly for Akanthomyces muscarius, a biocontrol agent of insect agricultural pests.</title>
        <authorList>
            <person name="Erdos Z."/>
            <person name="Studholme D.J."/>
            <person name="Raymond B."/>
            <person name="Sharma M."/>
        </authorList>
    </citation>
    <scope>NUCLEOTIDE SEQUENCE</scope>
    <source>
        <strain evidence="1">Ve6</strain>
    </source>
</reference>
<sequence length="70" mass="8136">MLVWRRRKQQSLDHRNICCLQTATHCGPIDLGILPAQWLPAYIIGYSKQAAHEISTLQLIENRRRLLRVA</sequence>
<keyword evidence="2" id="KW-1185">Reference proteome</keyword>
<name>A0A9W8QDN2_AKAMU</name>
<evidence type="ECO:0000313" key="2">
    <source>
        <dbReference type="Proteomes" id="UP001144673"/>
    </source>
</evidence>
<accession>A0A9W8QDN2</accession>
<comment type="caution">
    <text evidence="1">The sequence shown here is derived from an EMBL/GenBank/DDBJ whole genome shotgun (WGS) entry which is preliminary data.</text>
</comment>
<evidence type="ECO:0000313" key="1">
    <source>
        <dbReference type="EMBL" id="KAJ4154158.1"/>
    </source>
</evidence>
<organism evidence="1 2">
    <name type="scientific">Akanthomyces muscarius</name>
    <name type="common">Entomopathogenic fungus</name>
    <name type="synonym">Lecanicillium muscarium</name>
    <dbReference type="NCBI Taxonomy" id="2231603"/>
    <lineage>
        <taxon>Eukaryota</taxon>
        <taxon>Fungi</taxon>
        <taxon>Dikarya</taxon>
        <taxon>Ascomycota</taxon>
        <taxon>Pezizomycotina</taxon>
        <taxon>Sordariomycetes</taxon>
        <taxon>Hypocreomycetidae</taxon>
        <taxon>Hypocreales</taxon>
        <taxon>Cordycipitaceae</taxon>
        <taxon>Akanthomyces</taxon>
    </lineage>
</organism>
<dbReference type="AlphaFoldDB" id="A0A9W8QDN2"/>
<dbReference type="EMBL" id="JAJHUN010000008">
    <property type="protein sequence ID" value="KAJ4154158.1"/>
    <property type="molecule type" value="Genomic_DNA"/>
</dbReference>
<gene>
    <name evidence="1" type="ORF">LMH87_010619</name>
</gene>
<dbReference type="Proteomes" id="UP001144673">
    <property type="component" value="Chromosome 5"/>
</dbReference>
<dbReference type="RefSeq" id="XP_056054816.1">
    <property type="nucleotide sequence ID" value="XM_056197803.1"/>
</dbReference>
<dbReference type="KEGG" id="amus:LMH87_010619"/>